<feature type="region of interest" description="Disordered" evidence="5">
    <location>
        <begin position="591"/>
        <end position="614"/>
    </location>
</feature>
<keyword evidence="3" id="KW-0862">Zinc</keyword>
<dbReference type="Gene3D" id="2.170.270.10">
    <property type="entry name" value="SET domain"/>
    <property type="match status" value="1"/>
</dbReference>
<evidence type="ECO:0000313" key="8">
    <source>
        <dbReference type="Proteomes" id="UP000887458"/>
    </source>
</evidence>
<dbReference type="Pfam" id="PF01753">
    <property type="entry name" value="zf-MYND"/>
    <property type="match status" value="1"/>
</dbReference>
<keyword evidence="8" id="KW-1185">Reference proteome</keyword>
<keyword evidence="2 4" id="KW-0863">Zinc-finger</keyword>
<accession>A0ABQ8J4F4</accession>
<reference evidence="7 8" key="1">
    <citation type="journal article" date="2018" name="J. Allergy Clin. Immunol.">
        <title>High-quality assembly of Dermatophagoides pteronyssinus genome and transcriptome reveals a wide range of novel allergens.</title>
        <authorList>
            <person name="Liu X.Y."/>
            <person name="Yang K.Y."/>
            <person name="Wang M.Q."/>
            <person name="Kwok J.S."/>
            <person name="Zeng X."/>
            <person name="Yang Z."/>
            <person name="Xiao X.J."/>
            <person name="Lau C.P."/>
            <person name="Li Y."/>
            <person name="Huang Z.M."/>
            <person name="Ba J.G."/>
            <person name="Yim A.K."/>
            <person name="Ouyang C.Y."/>
            <person name="Ngai S.M."/>
            <person name="Chan T.F."/>
            <person name="Leung E.L."/>
            <person name="Liu L."/>
            <person name="Liu Z.G."/>
            <person name="Tsui S.K."/>
        </authorList>
    </citation>
    <scope>NUCLEOTIDE SEQUENCE [LARGE SCALE GENOMIC DNA]</scope>
    <source>
        <strain evidence="7">Derp</strain>
    </source>
</reference>
<dbReference type="PANTHER" id="PTHR12197:SF251">
    <property type="entry name" value="EG:BACR7C10.4 PROTEIN"/>
    <property type="match status" value="1"/>
</dbReference>
<protein>
    <recommendedName>
        <fullName evidence="6">MYND-type domain-containing protein</fullName>
    </recommendedName>
</protein>
<dbReference type="SUPFAM" id="SSF144232">
    <property type="entry name" value="HIT/MYND zinc finger-like"/>
    <property type="match status" value="1"/>
</dbReference>
<evidence type="ECO:0000256" key="4">
    <source>
        <dbReference type="PROSITE-ProRule" id="PRU00134"/>
    </source>
</evidence>
<dbReference type="PANTHER" id="PTHR12197">
    <property type="entry name" value="HISTONE-LYSINE N-METHYLTRANSFERASE SMYD"/>
    <property type="match status" value="1"/>
</dbReference>
<evidence type="ECO:0000259" key="6">
    <source>
        <dbReference type="PROSITE" id="PS50865"/>
    </source>
</evidence>
<evidence type="ECO:0000256" key="1">
    <source>
        <dbReference type="ARBA" id="ARBA00022723"/>
    </source>
</evidence>
<dbReference type="InterPro" id="IPR050869">
    <property type="entry name" value="H3K4_H4K5_MeTrfase"/>
</dbReference>
<feature type="domain" description="MYND-type" evidence="6">
    <location>
        <begin position="33"/>
        <end position="72"/>
    </location>
</feature>
<dbReference type="Proteomes" id="UP000887458">
    <property type="component" value="Unassembled WGS sequence"/>
</dbReference>
<organism evidence="7 8">
    <name type="scientific">Dermatophagoides pteronyssinus</name>
    <name type="common">European house dust mite</name>
    <dbReference type="NCBI Taxonomy" id="6956"/>
    <lineage>
        <taxon>Eukaryota</taxon>
        <taxon>Metazoa</taxon>
        <taxon>Ecdysozoa</taxon>
        <taxon>Arthropoda</taxon>
        <taxon>Chelicerata</taxon>
        <taxon>Arachnida</taxon>
        <taxon>Acari</taxon>
        <taxon>Acariformes</taxon>
        <taxon>Sarcoptiformes</taxon>
        <taxon>Astigmata</taxon>
        <taxon>Psoroptidia</taxon>
        <taxon>Analgoidea</taxon>
        <taxon>Pyroglyphidae</taxon>
        <taxon>Dermatophagoidinae</taxon>
        <taxon>Dermatophagoides</taxon>
    </lineage>
</organism>
<evidence type="ECO:0000313" key="7">
    <source>
        <dbReference type="EMBL" id="KAH9417414.1"/>
    </source>
</evidence>
<sequence>MVKHFHQGDIIYQSVNDKPFVYVLLADQRLIRCDNCFNKIDDAKFMCKECRYVRYCCKKCQDESTAIHYPECYVIRTRPLRTLTRMILRILNKIQPNDNDSFSETIYNHKRTWNCLMDHYDHLVKDLDAMLMFGAIFEELELFNFHNNNNHHYKNLSIEQLIRIYGKILINSFAITDQNSGQVIGRALYLGASIFDHSCHHPDLYYQFDGLKIYFIAARNICLRITDADNFTEINENNDQPDAKDINQLHISYLDEILPVWERQRILKSNYYFDCQCQRCQTDLERLSSLSTTAFISNELTQCLDLIEDDYFQSDYSIELIQMAVDYFDFIDKTSNSTISVDIFSKKSIQTNTELISIQQRIQHLIQYHHQQQTEYSSNQINEFEQILQSYSRYYGNHKHPRILRRLWFWLGILLLKKFSSPSSTTTTTKVLENLNILLTLLYRRVKIIKSYLQSAELLIDDDEDDVRFIASAIRFVIKNGDSCPPGGGGNGDELLEILLLLKLSATEDVVVDELPPPLDDDVTDTIFKSSPRFEDKRDDDVTITAVKSIPVVADGVDDGGCDAATAEAFSTCCRKPRSKCSGLNGLSSRPNLSPGLLPPPPATAAGLTFNNGG</sequence>
<dbReference type="EMBL" id="NJHN03000077">
    <property type="protein sequence ID" value="KAH9417414.1"/>
    <property type="molecule type" value="Genomic_DNA"/>
</dbReference>
<dbReference type="InterPro" id="IPR046341">
    <property type="entry name" value="SET_dom_sf"/>
</dbReference>
<dbReference type="Gene3D" id="6.10.140.2220">
    <property type="match status" value="1"/>
</dbReference>
<comment type="caution">
    <text evidence="7">The sequence shown here is derived from an EMBL/GenBank/DDBJ whole genome shotgun (WGS) entry which is preliminary data.</text>
</comment>
<name>A0ABQ8J4F4_DERPT</name>
<dbReference type="PROSITE" id="PS01360">
    <property type="entry name" value="ZF_MYND_1"/>
    <property type="match status" value="1"/>
</dbReference>
<dbReference type="Gene3D" id="1.10.220.160">
    <property type="match status" value="1"/>
</dbReference>
<proteinExistence type="predicted"/>
<dbReference type="PROSITE" id="PS50865">
    <property type="entry name" value="ZF_MYND_2"/>
    <property type="match status" value="1"/>
</dbReference>
<evidence type="ECO:0000256" key="2">
    <source>
        <dbReference type="ARBA" id="ARBA00022771"/>
    </source>
</evidence>
<dbReference type="InterPro" id="IPR002893">
    <property type="entry name" value="Znf_MYND"/>
</dbReference>
<evidence type="ECO:0000256" key="5">
    <source>
        <dbReference type="SAM" id="MobiDB-lite"/>
    </source>
</evidence>
<evidence type="ECO:0000256" key="3">
    <source>
        <dbReference type="ARBA" id="ARBA00022833"/>
    </source>
</evidence>
<gene>
    <name evidence="7" type="ORF">DERP_007412</name>
</gene>
<keyword evidence="1" id="KW-0479">Metal-binding</keyword>
<reference evidence="7 8" key="2">
    <citation type="journal article" date="2022" name="Mol. Biol. Evol.">
        <title>Comparative Genomics Reveals Insights into the Divergent Evolution of Astigmatic Mites and Household Pest Adaptations.</title>
        <authorList>
            <person name="Xiong Q."/>
            <person name="Wan A.T."/>
            <person name="Liu X."/>
            <person name="Fung C.S."/>
            <person name="Xiao X."/>
            <person name="Malainual N."/>
            <person name="Hou J."/>
            <person name="Wang L."/>
            <person name="Wang M."/>
            <person name="Yang K.Y."/>
            <person name="Cui Y."/>
            <person name="Leung E.L."/>
            <person name="Nong W."/>
            <person name="Shin S.K."/>
            <person name="Au S.W."/>
            <person name="Jeong K.Y."/>
            <person name="Chew F.T."/>
            <person name="Hui J.H."/>
            <person name="Leung T.F."/>
            <person name="Tungtrongchitr A."/>
            <person name="Zhong N."/>
            <person name="Liu Z."/>
            <person name="Tsui S.K."/>
        </authorList>
    </citation>
    <scope>NUCLEOTIDE SEQUENCE [LARGE SCALE GENOMIC DNA]</scope>
    <source>
        <strain evidence="7">Derp</strain>
    </source>
</reference>